<name>A0A382RZB8_9ZZZZ</name>
<evidence type="ECO:0000313" key="1">
    <source>
        <dbReference type="EMBL" id="SVD03054.1"/>
    </source>
</evidence>
<dbReference type="EMBL" id="UINC01125312">
    <property type="protein sequence ID" value="SVD03054.1"/>
    <property type="molecule type" value="Genomic_DNA"/>
</dbReference>
<reference evidence="1" key="1">
    <citation type="submission" date="2018-05" db="EMBL/GenBank/DDBJ databases">
        <authorList>
            <person name="Lanie J.A."/>
            <person name="Ng W.-L."/>
            <person name="Kazmierczak K.M."/>
            <person name="Andrzejewski T.M."/>
            <person name="Davidsen T.M."/>
            <person name="Wayne K.J."/>
            <person name="Tettelin H."/>
            <person name="Glass J.I."/>
            <person name="Rusch D."/>
            <person name="Podicherti R."/>
            <person name="Tsui H.-C.T."/>
            <person name="Winkler M.E."/>
        </authorList>
    </citation>
    <scope>NUCLEOTIDE SEQUENCE</scope>
</reference>
<accession>A0A382RZB8</accession>
<proteinExistence type="predicted"/>
<gene>
    <name evidence="1" type="ORF">METZ01_LOCUS355908</name>
</gene>
<feature type="non-terminal residue" evidence="1">
    <location>
        <position position="87"/>
    </location>
</feature>
<organism evidence="1">
    <name type="scientific">marine metagenome</name>
    <dbReference type="NCBI Taxonomy" id="408172"/>
    <lineage>
        <taxon>unclassified sequences</taxon>
        <taxon>metagenomes</taxon>
        <taxon>ecological metagenomes</taxon>
    </lineage>
</organism>
<protein>
    <recommendedName>
        <fullName evidence="2">AP2-like integrase N-terminal domain-containing protein</fullName>
    </recommendedName>
</protein>
<dbReference type="AlphaFoldDB" id="A0A382RZB8"/>
<sequence>MESKPTRRAIGNITARKSTKNSWQIQIDRGRDPVTGKRLRSYENLKGTKRDAERRWATLLRNLESGDHIEPSKVTFEEFSKRWLKDH</sequence>
<evidence type="ECO:0008006" key="2">
    <source>
        <dbReference type="Google" id="ProtNLM"/>
    </source>
</evidence>